<protein>
    <recommendedName>
        <fullName evidence="4">HTH gntR-type domain-containing protein</fullName>
    </recommendedName>
</protein>
<keyword evidence="1" id="KW-0805">Transcription regulation</keyword>
<dbReference type="EMBL" id="UOEC01000151">
    <property type="protein sequence ID" value="VAV98118.1"/>
    <property type="molecule type" value="Genomic_DNA"/>
</dbReference>
<dbReference type="GO" id="GO:0003700">
    <property type="term" value="F:DNA-binding transcription factor activity"/>
    <property type="evidence" value="ECO:0007669"/>
    <property type="project" value="InterPro"/>
</dbReference>
<dbReference type="SMART" id="SM00345">
    <property type="entry name" value="HTH_GNTR"/>
    <property type="match status" value="1"/>
</dbReference>
<keyword evidence="2" id="KW-0238">DNA-binding</keyword>
<dbReference type="Pfam" id="PF00392">
    <property type="entry name" value="GntR"/>
    <property type="match status" value="1"/>
</dbReference>
<dbReference type="SUPFAM" id="SSF48008">
    <property type="entry name" value="GntR ligand-binding domain-like"/>
    <property type="match status" value="1"/>
</dbReference>
<feature type="domain" description="HTH gntR-type" evidence="4">
    <location>
        <begin position="5"/>
        <end position="72"/>
    </location>
</feature>
<dbReference type="SUPFAM" id="SSF46785">
    <property type="entry name" value="Winged helix' DNA-binding domain"/>
    <property type="match status" value="1"/>
</dbReference>
<dbReference type="Pfam" id="PF07729">
    <property type="entry name" value="FCD"/>
    <property type="match status" value="1"/>
</dbReference>
<dbReference type="Gene3D" id="1.20.120.530">
    <property type="entry name" value="GntR ligand-binding domain-like"/>
    <property type="match status" value="1"/>
</dbReference>
<name>A0A3B0SC05_9ZZZZ</name>
<keyword evidence="3" id="KW-0804">Transcription</keyword>
<dbReference type="InterPro" id="IPR011711">
    <property type="entry name" value="GntR_C"/>
</dbReference>
<proteinExistence type="predicted"/>
<dbReference type="GO" id="GO:0003677">
    <property type="term" value="F:DNA binding"/>
    <property type="evidence" value="ECO:0007669"/>
    <property type="project" value="UniProtKB-KW"/>
</dbReference>
<dbReference type="PROSITE" id="PS50949">
    <property type="entry name" value="HTH_GNTR"/>
    <property type="match status" value="1"/>
</dbReference>
<organism evidence="5">
    <name type="scientific">hydrothermal vent metagenome</name>
    <dbReference type="NCBI Taxonomy" id="652676"/>
    <lineage>
        <taxon>unclassified sequences</taxon>
        <taxon>metagenomes</taxon>
        <taxon>ecological metagenomes</taxon>
    </lineage>
</organism>
<evidence type="ECO:0000256" key="3">
    <source>
        <dbReference type="ARBA" id="ARBA00023163"/>
    </source>
</evidence>
<evidence type="ECO:0000256" key="2">
    <source>
        <dbReference type="ARBA" id="ARBA00023125"/>
    </source>
</evidence>
<evidence type="ECO:0000259" key="4">
    <source>
        <dbReference type="PROSITE" id="PS50949"/>
    </source>
</evidence>
<dbReference type="InterPro" id="IPR036388">
    <property type="entry name" value="WH-like_DNA-bd_sf"/>
</dbReference>
<dbReference type="PANTHER" id="PTHR43537:SF49">
    <property type="entry name" value="TRANSCRIPTIONAL REGULATORY PROTEIN"/>
    <property type="match status" value="1"/>
</dbReference>
<dbReference type="SMART" id="SM00895">
    <property type="entry name" value="FCD"/>
    <property type="match status" value="1"/>
</dbReference>
<evidence type="ECO:0000256" key="1">
    <source>
        <dbReference type="ARBA" id="ARBA00023015"/>
    </source>
</evidence>
<accession>A0A3B0SC05</accession>
<dbReference type="InterPro" id="IPR036390">
    <property type="entry name" value="WH_DNA-bd_sf"/>
</dbReference>
<dbReference type="AlphaFoldDB" id="A0A3B0SC05"/>
<dbReference type="Gene3D" id="1.10.10.10">
    <property type="entry name" value="Winged helix-like DNA-binding domain superfamily/Winged helix DNA-binding domain"/>
    <property type="match status" value="1"/>
</dbReference>
<sequence length="222" mass="24960">MQNKYKNKISIIQQLSGDIITCQLKPGTQIREAQACARYRTSRTPVREALVELAAKGFVILEQNKGAIVAPLDTATVFAVFEARIPAEKAAASLSAVRATGHERQALEVYKQELLELDPDRDADNYFAIDRAIHQALSNFSRNPYIASQIENLRDHTARCWHYYKERGLREEADIDGLVTILDAVISNDPQAAAEAMRIHLGGYVSAYREMLTEQIETLKWV</sequence>
<evidence type="ECO:0000313" key="5">
    <source>
        <dbReference type="EMBL" id="VAV98118.1"/>
    </source>
</evidence>
<dbReference type="InterPro" id="IPR000524">
    <property type="entry name" value="Tscrpt_reg_HTH_GntR"/>
</dbReference>
<gene>
    <name evidence="5" type="ORF">MNBD_ALPHA08-89</name>
</gene>
<dbReference type="CDD" id="cd07377">
    <property type="entry name" value="WHTH_GntR"/>
    <property type="match status" value="1"/>
</dbReference>
<reference evidence="5" key="1">
    <citation type="submission" date="2018-06" db="EMBL/GenBank/DDBJ databases">
        <authorList>
            <person name="Zhirakovskaya E."/>
        </authorList>
    </citation>
    <scope>NUCLEOTIDE SEQUENCE</scope>
</reference>
<dbReference type="PANTHER" id="PTHR43537">
    <property type="entry name" value="TRANSCRIPTIONAL REGULATOR, GNTR FAMILY"/>
    <property type="match status" value="1"/>
</dbReference>
<dbReference type="InterPro" id="IPR008920">
    <property type="entry name" value="TF_FadR/GntR_C"/>
</dbReference>